<proteinExistence type="inferred from homology"/>
<protein>
    <submittedName>
        <fullName evidence="4">DUF881 domain-containing protein</fullName>
    </submittedName>
</protein>
<evidence type="ECO:0000313" key="5">
    <source>
        <dbReference type="Proteomes" id="UP000749471"/>
    </source>
</evidence>
<keyword evidence="2" id="KW-0694">RNA-binding</keyword>
<keyword evidence="5" id="KW-1185">Reference proteome</keyword>
<dbReference type="Proteomes" id="UP000749471">
    <property type="component" value="Unassembled WGS sequence"/>
</dbReference>
<name>A0ABS6E5H9_9FIRM</name>
<reference evidence="4 5" key="1">
    <citation type="submission" date="2021-06" db="EMBL/GenBank/DDBJ databases">
        <authorList>
            <person name="Sun Q."/>
            <person name="Li D."/>
        </authorList>
    </citation>
    <scope>NUCLEOTIDE SEQUENCE [LARGE SCALE GENOMIC DNA]</scope>
    <source>
        <strain evidence="4 5">MSJ-40</strain>
    </source>
</reference>
<dbReference type="PROSITE" id="PS50889">
    <property type="entry name" value="S4"/>
    <property type="match status" value="1"/>
</dbReference>
<dbReference type="RefSeq" id="WP_216519060.1">
    <property type="nucleotide sequence ID" value="NZ_JAHLPM010000007.1"/>
</dbReference>
<evidence type="ECO:0000256" key="2">
    <source>
        <dbReference type="PROSITE-ProRule" id="PRU00182"/>
    </source>
</evidence>
<accession>A0ABS6E5H9</accession>
<evidence type="ECO:0000256" key="3">
    <source>
        <dbReference type="SAM" id="Coils"/>
    </source>
</evidence>
<feature type="coiled-coil region" evidence="3">
    <location>
        <begin position="49"/>
        <end position="76"/>
    </location>
</feature>
<dbReference type="InterPro" id="IPR010273">
    <property type="entry name" value="DUF881"/>
</dbReference>
<evidence type="ECO:0000256" key="1">
    <source>
        <dbReference type="ARBA" id="ARBA00009108"/>
    </source>
</evidence>
<dbReference type="EMBL" id="JAHLPM010000007">
    <property type="protein sequence ID" value="MBU5438172.1"/>
    <property type="molecule type" value="Genomic_DNA"/>
</dbReference>
<dbReference type="Pfam" id="PF05949">
    <property type="entry name" value="DUF881"/>
    <property type="match status" value="1"/>
</dbReference>
<organism evidence="4 5">
    <name type="scientific">Tissierella simiarum</name>
    <dbReference type="NCBI Taxonomy" id="2841534"/>
    <lineage>
        <taxon>Bacteria</taxon>
        <taxon>Bacillati</taxon>
        <taxon>Bacillota</taxon>
        <taxon>Tissierellia</taxon>
        <taxon>Tissierellales</taxon>
        <taxon>Tissierellaceae</taxon>
        <taxon>Tissierella</taxon>
    </lineage>
</organism>
<keyword evidence="3" id="KW-0175">Coiled coil</keyword>
<comment type="similarity">
    <text evidence="1">Belongs to the UPF0749 family.</text>
</comment>
<comment type="caution">
    <text evidence="4">The sequence shown here is derived from an EMBL/GenBank/DDBJ whole genome shotgun (WGS) entry which is preliminary data.</text>
</comment>
<gene>
    <name evidence="4" type="ORF">KQI42_09140</name>
</gene>
<dbReference type="PANTHER" id="PTHR37313:SF2">
    <property type="entry name" value="UPF0749 PROTEIN YLXX"/>
    <property type="match status" value="1"/>
</dbReference>
<sequence>MKNLKEQMALALVSIFLGLILSIQFKTINKTVGEGVLPTQRAQQLAVELKKIQGERDLQLKRLEELETKIKQYEKGEADKNVYAENLYKDTLKYRMLAGYVDLEGPGITLEINDPPIDLQFGEQYSPIVDELDIILQIVSILNAAEAEAISINDQRYTSYTEIVRAGDHIEINGVSTNSPIVIKAIGDPSTLESALAFKGGIVWQLENYDYIIHINQEKKIVIPKYRKIKEFIYSKPMEDGAN</sequence>
<evidence type="ECO:0000313" key="4">
    <source>
        <dbReference type="EMBL" id="MBU5438172.1"/>
    </source>
</evidence>
<dbReference type="PANTHER" id="PTHR37313">
    <property type="entry name" value="UPF0749 PROTEIN RV1825"/>
    <property type="match status" value="1"/>
</dbReference>